<dbReference type="Gene3D" id="3.40.50.150">
    <property type="entry name" value="Vaccinia Virus protein VP39"/>
    <property type="match status" value="1"/>
</dbReference>
<accession>A0A381SMC0</accession>
<sequence>MSTATIILDKKLREYLLNVSVKESEILRELREETAQMEYSAMQISPEQGAFMSFLVKLIQAKRTLEIGVFTGYSALVVAMALSEDGIVTACDVSEEWANVGMKYWKKAQVEDKIDLRIAPALKTLDQLLSEGKQGTYDFAFIDADKIEYQGYFDKSLELLRIGGLIAIDNVLWGGSVIDDSIQDSSTRAIRKFNENLSSDPRVSISMVPIGDGLTLACKL</sequence>
<dbReference type="InterPro" id="IPR002935">
    <property type="entry name" value="SAM_O-MeTrfase"/>
</dbReference>
<dbReference type="PROSITE" id="PS51682">
    <property type="entry name" value="SAM_OMT_I"/>
    <property type="match status" value="1"/>
</dbReference>
<organism evidence="4">
    <name type="scientific">marine metagenome</name>
    <dbReference type="NCBI Taxonomy" id="408172"/>
    <lineage>
        <taxon>unclassified sequences</taxon>
        <taxon>metagenomes</taxon>
        <taxon>ecological metagenomes</taxon>
    </lineage>
</organism>
<dbReference type="GO" id="GO:0008171">
    <property type="term" value="F:O-methyltransferase activity"/>
    <property type="evidence" value="ECO:0007669"/>
    <property type="project" value="InterPro"/>
</dbReference>
<evidence type="ECO:0000256" key="1">
    <source>
        <dbReference type="ARBA" id="ARBA00022603"/>
    </source>
</evidence>
<evidence type="ECO:0008006" key="5">
    <source>
        <dbReference type="Google" id="ProtNLM"/>
    </source>
</evidence>
<evidence type="ECO:0000313" key="4">
    <source>
        <dbReference type="EMBL" id="SVA03517.1"/>
    </source>
</evidence>
<dbReference type="InterPro" id="IPR050362">
    <property type="entry name" value="Cation-dep_OMT"/>
</dbReference>
<keyword evidence="3" id="KW-0949">S-adenosyl-L-methionine</keyword>
<keyword evidence="2" id="KW-0808">Transferase</keyword>
<dbReference type="InterPro" id="IPR029063">
    <property type="entry name" value="SAM-dependent_MTases_sf"/>
</dbReference>
<proteinExistence type="predicted"/>
<dbReference type="PANTHER" id="PTHR10509">
    <property type="entry name" value="O-METHYLTRANSFERASE-RELATED"/>
    <property type="match status" value="1"/>
</dbReference>
<dbReference type="Pfam" id="PF01596">
    <property type="entry name" value="Methyltransf_3"/>
    <property type="match status" value="1"/>
</dbReference>
<evidence type="ECO:0000256" key="2">
    <source>
        <dbReference type="ARBA" id="ARBA00022679"/>
    </source>
</evidence>
<dbReference type="GO" id="GO:0032259">
    <property type="term" value="P:methylation"/>
    <property type="evidence" value="ECO:0007669"/>
    <property type="project" value="UniProtKB-KW"/>
</dbReference>
<dbReference type="SUPFAM" id="SSF53335">
    <property type="entry name" value="S-adenosyl-L-methionine-dependent methyltransferases"/>
    <property type="match status" value="1"/>
</dbReference>
<evidence type="ECO:0000256" key="3">
    <source>
        <dbReference type="ARBA" id="ARBA00022691"/>
    </source>
</evidence>
<dbReference type="AlphaFoldDB" id="A0A381SMC0"/>
<reference evidence="4" key="1">
    <citation type="submission" date="2018-05" db="EMBL/GenBank/DDBJ databases">
        <authorList>
            <person name="Lanie J.A."/>
            <person name="Ng W.-L."/>
            <person name="Kazmierczak K.M."/>
            <person name="Andrzejewski T.M."/>
            <person name="Davidsen T.M."/>
            <person name="Wayne K.J."/>
            <person name="Tettelin H."/>
            <person name="Glass J.I."/>
            <person name="Rusch D."/>
            <person name="Podicherti R."/>
            <person name="Tsui H.-C.T."/>
            <person name="Winkler M.E."/>
        </authorList>
    </citation>
    <scope>NUCLEOTIDE SEQUENCE</scope>
</reference>
<dbReference type="PANTHER" id="PTHR10509:SF14">
    <property type="entry name" value="CAFFEOYL-COA O-METHYLTRANSFERASE 3-RELATED"/>
    <property type="match status" value="1"/>
</dbReference>
<dbReference type="CDD" id="cd02440">
    <property type="entry name" value="AdoMet_MTases"/>
    <property type="match status" value="1"/>
</dbReference>
<name>A0A381SMC0_9ZZZZ</name>
<dbReference type="EMBL" id="UINC01003120">
    <property type="protein sequence ID" value="SVA03517.1"/>
    <property type="molecule type" value="Genomic_DNA"/>
</dbReference>
<dbReference type="GO" id="GO:0008757">
    <property type="term" value="F:S-adenosylmethionine-dependent methyltransferase activity"/>
    <property type="evidence" value="ECO:0007669"/>
    <property type="project" value="TreeGrafter"/>
</dbReference>
<gene>
    <name evidence="4" type="ORF">METZ01_LOCUS56371</name>
</gene>
<protein>
    <recommendedName>
        <fullName evidence="5">O-methyltransferase domain-containing protein</fullName>
    </recommendedName>
</protein>
<keyword evidence="1" id="KW-0489">Methyltransferase</keyword>